<evidence type="ECO:0000256" key="1">
    <source>
        <dbReference type="ARBA" id="ARBA00004308"/>
    </source>
</evidence>
<dbReference type="PROSITE" id="PS50077">
    <property type="entry name" value="HEAT_REPEAT"/>
    <property type="match status" value="1"/>
</dbReference>
<comment type="subunit">
    <text evidence="7">Forms pentamers. Component of the PI(3,5)P2 regulatory complex/PAS complex, at least composed of PIKFYVE, FIG4 and VAC14. VAC14 nucleates the assembly of the complex and serves as a scaffold by pentamerizing into a star-shaped structure, which can bind a single copy each of PIKFYVE and FIG4 and coordinates their activities. Interacts with NOS1.</text>
</comment>
<dbReference type="GO" id="GO:0010008">
    <property type="term" value="C:endosome membrane"/>
    <property type="evidence" value="ECO:0007669"/>
    <property type="project" value="TreeGrafter"/>
</dbReference>
<dbReference type="SUPFAM" id="SSF48371">
    <property type="entry name" value="ARM repeat"/>
    <property type="match status" value="1"/>
</dbReference>
<evidence type="ECO:0000256" key="3">
    <source>
        <dbReference type="ARBA" id="ARBA00013840"/>
    </source>
</evidence>
<dbReference type="GO" id="GO:0070772">
    <property type="term" value="C:PAS complex"/>
    <property type="evidence" value="ECO:0007669"/>
    <property type="project" value="InterPro"/>
</dbReference>
<sequence length="715" mass="81415">MAEKDYSPLSIQVVRGLNDKLYEKRKTAALEIERMVKEFQANNDVKQIRKLITILTDEFAVSHNPHSRKGGLIGLAATAIALGKDATFYLSSLVPPVLSCFSDQDSRVRYYGCEALYNIAKVARGSILPYFNEIFDGLSKLAADPDPNVKNGAELLDRLIKDVVTESSNFDLHSFVPILRERIYTTNPHAKQFIVSWLSALDAVPELDLLVYLPEFLDGLFNIFRDKSGEIRKMCEFILGEFLKDIKKNHSTVNFAAMVNNLVHHSQSEDEIIQFTAVTWLKEFVSLSGRTMLPFCALILSSILPCVSYDQPKQHIREVAKLVNNGLMKLITTEDDYDVNEKETITKMASQIDLSRVVEVLTRQLSHKQIHTRIAVLRWVLQLHMKTPNRLFQHIEQLFPALVKTLSDPSDEVVLLDLEVLADISASSAGPPRSQGSTLYEVTNTPSQKHTLNSYFTKFMNNLLKIFSTDKNLLEERGPFIIRHLCLLLNAQNIYCALAEILTQEKDDLKFASIMVNNLNMILLTSSELFELRLKLKDLNSEDSCHLFTILYRCWCHNPVATVSLCFLSQTYKHTCDLLLKFGNLEVNAEFLTQVDKLVQMIESPIFTFLRLQLLDTDRNYYLLKALYGLLMLLPQSSAFTMLRNRLDCVPNVHQLPPALKDHTLPKGKDYDVRKAVKKIDFAQLLDHFVQIQKTHTTLPKSKIQSKILASKTQS</sequence>
<reference evidence="10" key="1">
    <citation type="submission" date="2021-01" db="UniProtKB">
        <authorList>
            <consortium name="EnsemblMetazoa"/>
        </authorList>
    </citation>
    <scope>IDENTIFICATION</scope>
</reference>
<dbReference type="GO" id="GO:0006661">
    <property type="term" value="P:phosphatidylinositol biosynthetic process"/>
    <property type="evidence" value="ECO:0007669"/>
    <property type="project" value="InterPro"/>
</dbReference>
<dbReference type="InterPro" id="IPR021841">
    <property type="entry name" value="VAC14_Fig4p-bd"/>
</dbReference>
<dbReference type="AlphaFoldDB" id="A0A7M5X5N5"/>
<keyword evidence="4" id="KW-0677">Repeat</keyword>
<comment type="subcellular location">
    <subcellularLocation>
        <location evidence="1">Endomembrane system</location>
    </subcellularLocation>
</comment>
<proteinExistence type="inferred from homology"/>
<accession>A0A7M5X5N5</accession>
<dbReference type="InterPro" id="IPR016024">
    <property type="entry name" value="ARM-type_fold"/>
</dbReference>
<dbReference type="InterPro" id="IPR026825">
    <property type="entry name" value="Vac14"/>
</dbReference>
<organism evidence="10 11">
    <name type="scientific">Clytia hemisphaerica</name>
    <dbReference type="NCBI Taxonomy" id="252671"/>
    <lineage>
        <taxon>Eukaryota</taxon>
        <taxon>Metazoa</taxon>
        <taxon>Cnidaria</taxon>
        <taxon>Hydrozoa</taxon>
        <taxon>Hydroidolina</taxon>
        <taxon>Leptothecata</taxon>
        <taxon>Obeliida</taxon>
        <taxon>Clytiidae</taxon>
        <taxon>Clytia</taxon>
    </lineage>
</organism>
<dbReference type="Proteomes" id="UP000594262">
    <property type="component" value="Unplaced"/>
</dbReference>
<dbReference type="Gene3D" id="1.25.10.10">
    <property type="entry name" value="Leucine-rich Repeat Variant"/>
    <property type="match status" value="2"/>
</dbReference>
<feature type="repeat" description="HEAT" evidence="8">
    <location>
        <begin position="93"/>
        <end position="128"/>
    </location>
</feature>
<protein>
    <recommendedName>
        <fullName evidence="3">Protein VAC14 homolog</fullName>
    </recommendedName>
</protein>
<dbReference type="PANTHER" id="PTHR16023:SF0">
    <property type="entry name" value="PROTEIN VAC14 HOMOLOG"/>
    <property type="match status" value="1"/>
</dbReference>
<dbReference type="InterPro" id="IPR011989">
    <property type="entry name" value="ARM-like"/>
</dbReference>
<dbReference type="OrthoDB" id="5574975at2759"/>
<evidence type="ECO:0000256" key="7">
    <source>
        <dbReference type="ARBA" id="ARBA00047092"/>
    </source>
</evidence>
<evidence type="ECO:0000259" key="9">
    <source>
        <dbReference type="Pfam" id="PF11916"/>
    </source>
</evidence>
<keyword evidence="11" id="KW-1185">Reference proteome</keyword>
<evidence type="ECO:0000313" key="10">
    <source>
        <dbReference type="EnsemblMetazoa" id="CLYHEMP018181.1"/>
    </source>
</evidence>
<dbReference type="Pfam" id="PF11916">
    <property type="entry name" value="Vac14_Fig4_bd"/>
    <property type="match status" value="1"/>
</dbReference>
<evidence type="ECO:0000256" key="6">
    <source>
        <dbReference type="ARBA" id="ARBA00045654"/>
    </source>
</evidence>
<dbReference type="RefSeq" id="XP_066929264.1">
    <property type="nucleotide sequence ID" value="XM_067073163.1"/>
</dbReference>
<feature type="domain" description="Vacuolar protein 14 C-terminal Fig4-binding" evidence="9">
    <location>
        <begin position="472"/>
        <end position="650"/>
    </location>
</feature>
<dbReference type="GeneID" id="136816835"/>
<dbReference type="EnsemblMetazoa" id="CLYHEMT018181.1">
    <property type="protein sequence ID" value="CLYHEMP018181.1"/>
    <property type="gene ID" value="CLYHEMG018181"/>
</dbReference>
<name>A0A7M5X5N5_9CNID</name>
<evidence type="ECO:0000256" key="8">
    <source>
        <dbReference type="PROSITE-ProRule" id="PRU00103"/>
    </source>
</evidence>
<dbReference type="InterPro" id="IPR021133">
    <property type="entry name" value="HEAT_type_2"/>
</dbReference>
<evidence type="ECO:0000256" key="5">
    <source>
        <dbReference type="ARBA" id="ARBA00023136"/>
    </source>
</evidence>
<comment type="similarity">
    <text evidence="2">Belongs to the VAC14 family.</text>
</comment>
<dbReference type="Pfam" id="PF12755">
    <property type="entry name" value="Vac14_Fab1_bd"/>
    <property type="match status" value="1"/>
</dbReference>
<evidence type="ECO:0000313" key="11">
    <source>
        <dbReference type="Proteomes" id="UP000594262"/>
    </source>
</evidence>
<evidence type="ECO:0000256" key="2">
    <source>
        <dbReference type="ARBA" id="ARBA00010225"/>
    </source>
</evidence>
<comment type="function">
    <text evidence="6">Scaffold protein component of the PI(3,5)P2 regulatory complex which regulates both the synthesis and turnover of phosphatidylinositol 3,5-bisphosphate (PtdIns(3,5)P2). Pentamerizes into a star-shaped structure and nucleates the assembly of the complex. The pentamer binds a single copy each of PIKFYVE and FIG4 and coordinates both PIKfyve kinase activity and FIG4 phosphatase activity, being required to maintain normal levels of phosphatidylinositol 3-phosphate (PtdIns(3)P) and phosphatidylinositol 5-phosphate (PtdIns(5)P). Plays a role in the biogenesis of endosome carrier vesicles (ECV) / multivesicular bodies (MVB) transport intermediates from early endosomes.</text>
</comment>
<evidence type="ECO:0000256" key="4">
    <source>
        <dbReference type="ARBA" id="ARBA00022737"/>
    </source>
</evidence>
<keyword evidence="5" id="KW-0472">Membrane</keyword>
<dbReference type="PANTHER" id="PTHR16023">
    <property type="entry name" value="TAX1 BINDING PROTEIN-RELATED"/>
    <property type="match status" value="1"/>
</dbReference>